<dbReference type="AlphaFoldDB" id="A0A915KHY4"/>
<protein>
    <submittedName>
        <fullName evidence="3">Uncharacterized protein</fullName>
    </submittedName>
</protein>
<dbReference type="Proteomes" id="UP000887565">
    <property type="component" value="Unplaced"/>
</dbReference>
<evidence type="ECO:0000313" key="3">
    <source>
        <dbReference type="WBParaSite" id="nRc.2.0.1.t37611-RA"/>
    </source>
</evidence>
<sequence>MLQTHHISQSPEIKVERGLNPLQTGTETGQITGVEADCEPKLADCANGPGHVGLAQSSEAQQNDMVERNAQQSRAPQHVGQIAIDEKPTDAFGKLKKKTKKENQFGAGAKVTNTEIAGTETTSAQMIQCRTGWRPNGGAESYKLQVGAIKLMSLGQVGNFCTCRMGGRIPSATYLRFMGDPNWYGP</sequence>
<dbReference type="WBParaSite" id="nRc.2.0.1.t37611-RA">
    <property type="protein sequence ID" value="nRc.2.0.1.t37611-RA"/>
    <property type="gene ID" value="nRc.2.0.1.g37611"/>
</dbReference>
<feature type="compositionally biased region" description="Polar residues" evidence="1">
    <location>
        <begin position="1"/>
        <end position="11"/>
    </location>
</feature>
<name>A0A915KHY4_ROMCU</name>
<evidence type="ECO:0000256" key="1">
    <source>
        <dbReference type="SAM" id="MobiDB-lite"/>
    </source>
</evidence>
<feature type="region of interest" description="Disordered" evidence="1">
    <location>
        <begin position="1"/>
        <end position="27"/>
    </location>
</feature>
<accession>A0A915KHY4</accession>
<organism evidence="2 3">
    <name type="scientific">Romanomermis culicivorax</name>
    <name type="common">Nematode worm</name>
    <dbReference type="NCBI Taxonomy" id="13658"/>
    <lineage>
        <taxon>Eukaryota</taxon>
        <taxon>Metazoa</taxon>
        <taxon>Ecdysozoa</taxon>
        <taxon>Nematoda</taxon>
        <taxon>Enoplea</taxon>
        <taxon>Dorylaimia</taxon>
        <taxon>Mermithida</taxon>
        <taxon>Mermithoidea</taxon>
        <taxon>Mermithidae</taxon>
        <taxon>Romanomermis</taxon>
    </lineage>
</organism>
<reference evidence="3" key="1">
    <citation type="submission" date="2022-11" db="UniProtKB">
        <authorList>
            <consortium name="WormBaseParasite"/>
        </authorList>
    </citation>
    <scope>IDENTIFICATION</scope>
</reference>
<evidence type="ECO:0000313" key="2">
    <source>
        <dbReference type="Proteomes" id="UP000887565"/>
    </source>
</evidence>
<keyword evidence="2" id="KW-1185">Reference proteome</keyword>
<proteinExistence type="predicted"/>